<feature type="domain" description="LysM" evidence="3">
    <location>
        <begin position="2"/>
        <end position="47"/>
    </location>
</feature>
<evidence type="ECO:0000259" key="2">
    <source>
        <dbReference type="PROSITE" id="PS50943"/>
    </source>
</evidence>
<reference evidence="4 5" key="1">
    <citation type="submission" date="2018-01" db="EMBL/GenBank/DDBJ databases">
        <title>The whole genome sequencing and assembly of Halobacillus litoralis ERB031 strain.</title>
        <authorList>
            <person name="Lee S.-J."/>
            <person name="Park M.-K."/>
            <person name="Kim J.-Y."/>
            <person name="Lee Y.-J."/>
            <person name="Yi H."/>
            <person name="Bahn Y.-S."/>
            <person name="Kim J.F."/>
            <person name="Lee D.-W."/>
        </authorList>
    </citation>
    <scope>NUCLEOTIDE SEQUENCE [LARGE SCALE GENOMIC DNA]</scope>
    <source>
        <strain evidence="4 5">ERB 031</strain>
    </source>
</reference>
<dbReference type="Pfam" id="PF01476">
    <property type="entry name" value="LysM"/>
    <property type="match status" value="1"/>
</dbReference>
<protein>
    <submittedName>
        <fullName evidence="4">Uncharacterized protein</fullName>
    </submittedName>
</protein>
<dbReference type="PROSITE" id="PS51782">
    <property type="entry name" value="LYSM"/>
    <property type="match status" value="1"/>
</dbReference>
<dbReference type="GO" id="GO:0008932">
    <property type="term" value="F:lytic endotransglycosylase activity"/>
    <property type="evidence" value="ECO:0007669"/>
    <property type="project" value="TreeGrafter"/>
</dbReference>
<feature type="region of interest" description="Disordered" evidence="1">
    <location>
        <begin position="248"/>
        <end position="410"/>
    </location>
</feature>
<dbReference type="EMBL" id="CP026118">
    <property type="protein sequence ID" value="QAS54067.1"/>
    <property type="molecule type" value="Genomic_DNA"/>
</dbReference>
<evidence type="ECO:0000313" key="4">
    <source>
        <dbReference type="EMBL" id="QAS54067.1"/>
    </source>
</evidence>
<organism evidence="4 5">
    <name type="scientific">Halobacillus litoralis</name>
    <dbReference type="NCBI Taxonomy" id="45668"/>
    <lineage>
        <taxon>Bacteria</taxon>
        <taxon>Bacillati</taxon>
        <taxon>Bacillota</taxon>
        <taxon>Bacilli</taxon>
        <taxon>Bacillales</taxon>
        <taxon>Bacillaceae</taxon>
        <taxon>Halobacillus</taxon>
    </lineage>
</organism>
<dbReference type="InterPro" id="IPR014248">
    <property type="entry name" value="Spore_coat_assembly_SafA"/>
</dbReference>
<dbReference type="InterPro" id="IPR036779">
    <property type="entry name" value="LysM_dom_sf"/>
</dbReference>
<sequence length="410" mass="45952">MRIHIVQKGDTLWKIAKKYGVDFEELKSVNTQLSNPDMIMPGMKIKVPQGKKQVKKEAPKQTAKTPKKEMPSAPPYKDTSPKPIPSIKEDEKKPVSKGVMEKPMQPMQPMQPINMSMPISMPSIDQQMQNYYTTFHLPQMPMPQQPKEEVKGEASKEEVKGEQYAPMPQQSPMPQQAPMPQQSPMQQAPMPQHQQPYGQPMQPQLINTDFYCCPPHHVMMPMHMPMHQQPMHQPMAQQPMQMWDDDDSGDDMVQGAQSDSDCGCGEGQGPQAYGPMMGYGPPHGFQAPWQQPHHGPMQQPMGWGQPPQQGWGPPNPQMGGNQQPQQGWGPPNPQMGGNQQPQQGWGPPNPQMGGNQQPQQGWGPPNSQMGWGQQPKQGWGPPNPQMGPCDPQQMDQGFPQPWRDDDVDES</sequence>
<feature type="domain" description="HTH cro/C1-type" evidence="2">
    <location>
        <begin position="10"/>
        <end position="26"/>
    </location>
</feature>
<dbReference type="SUPFAM" id="SSF54106">
    <property type="entry name" value="LysM domain"/>
    <property type="match status" value="1"/>
</dbReference>
<feature type="compositionally biased region" description="Low complexity" evidence="1">
    <location>
        <begin position="178"/>
        <end position="196"/>
    </location>
</feature>
<dbReference type="AlphaFoldDB" id="A0A410MH29"/>
<dbReference type="NCBIfam" id="TIGR02899">
    <property type="entry name" value="spore_safA"/>
    <property type="match status" value="1"/>
</dbReference>
<dbReference type="CDD" id="cd00118">
    <property type="entry name" value="LysM"/>
    <property type="match status" value="1"/>
</dbReference>
<proteinExistence type="predicted"/>
<dbReference type="SMART" id="SM00257">
    <property type="entry name" value="LysM"/>
    <property type="match status" value="1"/>
</dbReference>
<dbReference type="OrthoDB" id="2033517at2"/>
<name>A0A410MH29_9BACI</name>
<feature type="compositionally biased region" description="Basic and acidic residues" evidence="1">
    <location>
        <begin position="146"/>
        <end position="161"/>
    </location>
</feature>
<accession>A0A410MH29</accession>
<feature type="region of interest" description="Disordered" evidence="1">
    <location>
        <begin position="40"/>
        <end position="109"/>
    </location>
</feature>
<dbReference type="KEGG" id="hli:HLI_18555"/>
<evidence type="ECO:0000259" key="3">
    <source>
        <dbReference type="PROSITE" id="PS51782"/>
    </source>
</evidence>
<dbReference type="PANTHER" id="PTHR33734:SF34">
    <property type="entry name" value="SPOIVD-ASSOCIATED FACTOR A"/>
    <property type="match status" value="1"/>
</dbReference>
<feature type="compositionally biased region" description="Low complexity" evidence="1">
    <location>
        <begin position="273"/>
        <end position="380"/>
    </location>
</feature>
<dbReference type="InterPro" id="IPR001387">
    <property type="entry name" value="Cro/C1-type_HTH"/>
</dbReference>
<dbReference type="PROSITE" id="PS50943">
    <property type="entry name" value="HTH_CROC1"/>
    <property type="match status" value="1"/>
</dbReference>
<dbReference type="Proteomes" id="UP000287756">
    <property type="component" value="Chromosome"/>
</dbReference>
<evidence type="ECO:0000313" key="5">
    <source>
        <dbReference type="Proteomes" id="UP000287756"/>
    </source>
</evidence>
<evidence type="ECO:0000256" key="1">
    <source>
        <dbReference type="SAM" id="MobiDB-lite"/>
    </source>
</evidence>
<dbReference type="Gene3D" id="3.10.350.10">
    <property type="entry name" value="LysM domain"/>
    <property type="match status" value="1"/>
</dbReference>
<gene>
    <name evidence="4" type="ORF">HLI_18555</name>
</gene>
<feature type="region of interest" description="Disordered" evidence="1">
    <location>
        <begin position="143"/>
        <end position="197"/>
    </location>
</feature>
<dbReference type="InterPro" id="IPR018392">
    <property type="entry name" value="LysM"/>
</dbReference>
<dbReference type="PANTHER" id="PTHR33734">
    <property type="entry name" value="LYSM DOMAIN-CONTAINING GPI-ANCHORED PROTEIN 2"/>
    <property type="match status" value="1"/>
</dbReference>